<dbReference type="RefSeq" id="XP_049144966.1">
    <property type="nucleotide sequence ID" value="XM_049287823.1"/>
</dbReference>
<protein>
    <submittedName>
        <fullName evidence="2">Uncharacterized protein</fullName>
    </submittedName>
</protein>
<dbReference type="AlphaFoldDB" id="A0A9Q8WHU8"/>
<keyword evidence="3" id="KW-1185">Reference proteome</keyword>
<sequence>MELEVLERKKKKVPLRNRESEPMNHIGRSPSPTALVTITGTAATLLAAANHERIKSAIVIPPAPSLSLKASTRRAV</sequence>
<feature type="region of interest" description="Disordered" evidence="1">
    <location>
        <begin position="1"/>
        <end position="32"/>
    </location>
</feature>
<name>A0A9Q8WHU8_9PEZI</name>
<evidence type="ECO:0000313" key="2">
    <source>
        <dbReference type="EMBL" id="UQC83347.1"/>
    </source>
</evidence>
<reference evidence="2" key="1">
    <citation type="journal article" date="2021" name="Mol. Plant Microbe Interact.">
        <title>Complete Genome Sequence of the Plant-Pathogenic Fungus Colletotrichum lupini.</title>
        <authorList>
            <person name="Baroncelli R."/>
            <person name="Pensec F."/>
            <person name="Da Lio D."/>
            <person name="Boufleur T."/>
            <person name="Vicente I."/>
            <person name="Sarrocco S."/>
            <person name="Picot A."/>
            <person name="Baraldi E."/>
            <person name="Sukno S."/>
            <person name="Thon M."/>
            <person name="Le Floch G."/>
        </authorList>
    </citation>
    <scope>NUCLEOTIDE SEQUENCE</scope>
    <source>
        <strain evidence="2">IMI 504893</strain>
    </source>
</reference>
<dbReference type="EMBL" id="CP019476">
    <property type="protein sequence ID" value="UQC83347.1"/>
    <property type="molecule type" value="Genomic_DNA"/>
</dbReference>
<dbReference type="GeneID" id="73342833"/>
<dbReference type="Proteomes" id="UP000830671">
    <property type="component" value="Chromosome 4"/>
</dbReference>
<evidence type="ECO:0000313" key="3">
    <source>
        <dbReference type="Proteomes" id="UP000830671"/>
    </source>
</evidence>
<proteinExistence type="predicted"/>
<dbReference type="KEGG" id="clup:CLUP02_08842"/>
<accession>A0A9Q8WHU8</accession>
<organism evidence="2 3">
    <name type="scientific">Colletotrichum lupini</name>
    <dbReference type="NCBI Taxonomy" id="145971"/>
    <lineage>
        <taxon>Eukaryota</taxon>
        <taxon>Fungi</taxon>
        <taxon>Dikarya</taxon>
        <taxon>Ascomycota</taxon>
        <taxon>Pezizomycotina</taxon>
        <taxon>Sordariomycetes</taxon>
        <taxon>Hypocreomycetidae</taxon>
        <taxon>Glomerellales</taxon>
        <taxon>Glomerellaceae</taxon>
        <taxon>Colletotrichum</taxon>
        <taxon>Colletotrichum acutatum species complex</taxon>
    </lineage>
</organism>
<gene>
    <name evidence="2" type="ORF">CLUP02_08842</name>
</gene>
<evidence type="ECO:0000256" key="1">
    <source>
        <dbReference type="SAM" id="MobiDB-lite"/>
    </source>
</evidence>